<keyword evidence="4" id="KW-1185">Reference proteome</keyword>
<dbReference type="RefSeq" id="WP_011653006.1">
    <property type="nucleotide sequence ID" value="NC_008380.1"/>
</dbReference>
<sequence length="319" mass="34222">MKTTSTFKLVTATAVAALSVATAAFAADPDNCTTVRFADVGWTDITATTATASVILKSIGYEADVKVLSVPVTYTSLKNKDIDIFLGNWMPTQEKDVRPYIDDKSVESFGPNLVGAKYTLATNAKGAELGIKDFKDIAAHKDDLDGKIYGIEPGNDGNRLVMDMIEKNEFGLKDLEVVESSEQGMLAQVARADKAGKPVVFLGWEPHPMNTNFKLTYLTGGDNVFGPDFGGAKVFTNVRAGYLDECPNVGLMLKNLTFSLDMENQIMGKILNDGKEPEAAASEWLKANPAALEPWLAGVKTRDGKGEALAAAKTGLGLR</sequence>
<protein>
    <submittedName>
        <fullName evidence="3">Solute-binding component of ABC transporter</fullName>
    </submittedName>
</protein>
<dbReference type="Pfam" id="PF04069">
    <property type="entry name" value="OpuAC"/>
    <property type="match status" value="1"/>
</dbReference>
<dbReference type="AlphaFoldDB" id="Q1MDF6"/>
<dbReference type="SUPFAM" id="SSF53850">
    <property type="entry name" value="Periplasmic binding protein-like II"/>
    <property type="match status" value="1"/>
</dbReference>
<evidence type="ECO:0000256" key="1">
    <source>
        <dbReference type="SAM" id="SignalP"/>
    </source>
</evidence>
<dbReference type="GO" id="GO:0033265">
    <property type="term" value="F:choline binding"/>
    <property type="evidence" value="ECO:0007669"/>
    <property type="project" value="InterPro"/>
</dbReference>
<dbReference type="NCBIfam" id="TIGR03414">
    <property type="entry name" value="ABC_choline_bnd"/>
    <property type="match status" value="1"/>
</dbReference>
<evidence type="ECO:0000259" key="2">
    <source>
        <dbReference type="Pfam" id="PF04069"/>
    </source>
</evidence>
<dbReference type="InterPro" id="IPR007210">
    <property type="entry name" value="ABC_Gly_betaine_transp_sub-bd"/>
</dbReference>
<dbReference type="KEGG" id="rle:RL3533"/>
<dbReference type="InterPro" id="IPR017783">
    <property type="entry name" value="ABC_choline_sub-bd"/>
</dbReference>
<dbReference type="HOGENOM" id="CLU_008673_1_1_5"/>
<organism evidence="3 4">
    <name type="scientific">Rhizobium johnstonii (strain DSM 114642 / LMG 32736 / 3841)</name>
    <name type="common">Rhizobium leguminosarum bv. viciae</name>
    <dbReference type="NCBI Taxonomy" id="216596"/>
    <lineage>
        <taxon>Bacteria</taxon>
        <taxon>Pseudomonadati</taxon>
        <taxon>Pseudomonadota</taxon>
        <taxon>Alphaproteobacteria</taxon>
        <taxon>Hyphomicrobiales</taxon>
        <taxon>Rhizobiaceae</taxon>
        <taxon>Rhizobium/Agrobacterium group</taxon>
        <taxon>Rhizobium</taxon>
        <taxon>Rhizobium johnstonii</taxon>
    </lineage>
</organism>
<dbReference type="GO" id="GO:0022857">
    <property type="term" value="F:transmembrane transporter activity"/>
    <property type="evidence" value="ECO:0007669"/>
    <property type="project" value="InterPro"/>
</dbReference>
<dbReference type="EMBL" id="AM236080">
    <property type="protein sequence ID" value="CAK09021.1"/>
    <property type="molecule type" value="Genomic_DNA"/>
</dbReference>
<reference evidence="3 4" key="1">
    <citation type="journal article" date="2006" name="Genome Biol.">
        <title>The genome of Rhizobium leguminosarum has recognizable core and accessory components.</title>
        <authorList>
            <person name="Young J.W."/>
            <person name="Crossman L.C."/>
            <person name="Johnston A.W.B."/>
            <person name="Thomson N.R."/>
            <person name="Ghazoui Z.F."/>
            <person name="Hull K.H."/>
            <person name="Wexler M."/>
            <person name="Curson A.R.J."/>
            <person name="Todd J.D."/>
            <person name="Poole P.S."/>
            <person name="Mauchline T.H."/>
            <person name="East A.K."/>
            <person name="Quail M.A."/>
            <person name="Churcher C."/>
            <person name="Arrowsmith C."/>
            <person name="Cherevach A."/>
            <person name="Chillingworth T."/>
            <person name="Clarke K."/>
            <person name="Cronin A."/>
            <person name="Davis P."/>
            <person name="Fraser A."/>
            <person name="Hance Z."/>
            <person name="Hauser H."/>
            <person name="Jagels K."/>
            <person name="Moule S."/>
            <person name="Mungall K."/>
            <person name="Norbertczak H."/>
            <person name="Rabbinowitsch E."/>
            <person name="Sanders M."/>
            <person name="Simmonds M."/>
            <person name="Whitehead S."/>
            <person name="Parkhill J."/>
        </authorList>
    </citation>
    <scope>NUCLEOTIDE SEQUENCE [LARGE SCALE GENOMIC DNA]</scope>
    <source>
        <strain evidence="4">DSM 114642 / LMG 32736 / 3841</strain>
    </source>
</reference>
<accession>Q1MDF6</accession>
<gene>
    <name evidence="3" type="primary">qatX1</name>
    <name evidence="3" type="ordered locus">RL3533</name>
</gene>
<feature type="chain" id="PRO_5004193881" evidence="1">
    <location>
        <begin position="27"/>
        <end position="319"/>
    </location>
</feature>
<name>Q1MDF6_RHIJ3</name>
<dbReference type="Proteomes" id="UP000006575">
    <property type="component" value="Chromosome"/>
</dbReference>
<keyword evidence="1" id="KW-0732">Signal</keyword>
<dbReference type="GO" id="GO:0043190">
    <property type="term" value="C:ATP-binding cassette (ABC) transporter complex"/>
    <property type="evidence" value="ECO:0007669"/>
    <property type="project" value="InterPro"/>
</dbReference>
<proteinExistence type="predicted"/>
<dbReference type="Gene3D" id="3.40.190.10">
    <property type="entry name" value="Periplasmic binding protein-like II"/>
    <property type="match status" value="1"/>
</dbReference>
<dbReference type="CDD" id="cd13640">
    <property type="entry name" value="PBP2_ChoX"/>
    <property type="match status" value="1"/>
</dbReference>
<dbReference type="Gene3D" id="3.40.190.100">
    <property type="entry name" value="Glycine betaine-binding periplasmic protein, domain 2"/>
    <property type="match status" value="1"/>
</dbReference>
<dbReference type="GO" id="GO:0042597">
    <property type="term" value="C:periplasmic space"/>
    <property type="evidence" value="ECO:0007669"/>
    <property type="project" value="InterPro"/>
</dbReference>
<dbReference type="EnsemblBacteria" id="CAK09021">
    <property type="protein sequence ID" value="CAK09021"/>
    <property type="gene ID" value="RL3533"/>
</dbReference>
<feature type="signal peptide" evidence="1">
    <location>
        <begin position="1"/>
        <end position="26"/>
    </location>
</feature>
<evidence type="ECO:0000313" key="4">
    <source>
        <dbReference type="Proteomes" id="UP000006575"/>
    </source>
</evidence>
<evidence type="ECO:0000313" key="3">
    <source>
        <dbReference type="EMBL" id="CAK09021.1"/>
    </source>
</evidence>
<dbReference type="GeneID" id="303208532"/>
<dbReference type="eggNOG" id="COG2113">
    <property type="taxonomic scope" value="Bacteria"/>
</dbReference>
<dbReference type="GO" id="GO:0015871">
    <property type="term" value="P:choline transport"/>
    <property type="evidence" value="ECO:0007669"/>
    <property type="project" value="InterPro"/>
</dbReference>
<feature type="domain" description="ABC-type glycine betaine transport system substrate-binding" evidence="2">
    <location>
        <begin position="34"/>
        <end position="286"/>
    </location>
</feature>